<proteinExistence type="predicted"/>
<evidence type="ECO:0000259" key="1">
    <source>
        <dbReference type="Pfam" id="PF20530"/>
    </source>
</evidence>
<evidence type="ECO:0000313" key="3">
    <source>
        <dbReference type="Proteomes" id="UP000322244"/>
    </source>
</evidence>
<accession>A0A5A7SHM7</accession>
<dbReference type="OrthoDB" id="871648at2"/>
<protein>
    <recommendedName>
        <fullName evidence="1">DUF6745 domain-containing protein</fullName>
    </recommendedName>
</protein>
<keyword evidence="3" id="KW-1185">Reference proteome</keyword>
<organism evidence="2 3">
    <name type="scientific">Antrihabitans cavernicola</name>
    <dbReference type="NCBI Taxonomy" id="2495913"/>
    <lineage>
        <taxon>Bacteria</taxon>
        <taxon>Bacillati</taxon>
        <taxon>Actinomycetota</taxon>
        <taxon>Actinomycetes</taxon>
        <taxon>Mycobacteriales</taxon>
        <taxon>Nocardiaceae</taxon>
        <taxon>Antrihabitans</taxon>
    </lineage>
</organism>
<sequence length="259" mass="28923">MAVDQIIRCSVADSLRISLVDGVATAIRTLLPQAVRGVTWYGQQEAHRVGYYDAYRRHGLATFGSNDNALLDIQSALVGATGWWWALEHVCVMAERPTVLHTEPTPNGVHSERRLHHPDLPALEFQDGGTVFVQHGTIVPDWVVLDPTADRIARERNIEIRRCAIERIGWDAYIDMAELALVDRADDPGNQGSELALYDLPDSWDTSRILLTVNGSVERDGRRRRYGLHVPRSISTALDAAGWTYGLAGTDYSRLVRRT</sequence>
<dbReference type="AlphaFoldDB" id="A0A5A7SHM7"/>
<dbReference type="InterPro" id="IPR046633">
    <property type="entry name" value="DUF6745"/>
</dbReference>
<dbReference type="Pfam" id="PF20530">
    <property type="entry name" value="DUF6745"/>
    <property type="match status" value="1"/>
</dbReference>
<dbReference type="EMBL" id="VLNY01000003">
    <property type="protein sequence ID" value="KAA0023711.1"/>
    <property type="molecule type" value="Genomic_DNA"/>
</dbReference>
<dbReference type="Proteomes" id="UP000322244">
    <property type="component" value="Unassembled WGS sequence"/>
</dbReference>
<name>A0A5A7SHM7_9NOCA</name>
<comment type="caution">
    <text evidence="2">The sequence shown here is derived from an EMBL/GenBank/DDBJ whole genome shotgun (WGS) entry which is preliminary data.</text>
</comment>
<gene>
    <name evidence="2" type="ORF">FOY51_09505</name>
</gene>
<reference evidence="2 3" key="1">
    <citation type="submission" date="2019-07" db="EMBL/GenBank/DDBJ databases">
        <title>Rhodococcus cavernicolus sp. nov., isolated from a cave.</title>
        <authorList>
            <person name="Lee S.D."/>
        </authorList>
    </citation>
    <scope>NUCLEOTIDE SEQUENCE [LARGE SCALE GENOMIC DNA]</scope>
    <source>
        <strain evidence="2 3">C1-24</strain>
    </source>
</reference>
<feature type="domain" description="DUF6745" evidence="1">
    <location>
        <begin position="60"/>
        <end position="253"/>
    </location>
</feature>
<evidence type="ECO:0000313" key="2">
    <source>
        <dbReference type="EMBL" id="KAA0023711.1"/>
    </source>
</evidence>